<feature type="transmembrane region" description="Helical" evidence="1">
    <location>
        <begin position="42"/>
        <end position="65"/>
    </location>
</feature>
<dbReference type="RefSeq" id="XP_031577183.1">
    <property type="nucleotide sequence ID" value="XM_031724540.1"/>
</dbReference>
<dbReference type="AlphaFoldDB" id="A0A179UEV1"/>
<feature type="non-terminal residue" evidence="2">
    <location>
        <position position="1"/>
    </location>
</feature>
<feature type="transmembrane region" description="Helical" evidence="1">
    <location>
        <begin position="118"/>
        <end position="136"/>
    </location>
</feature>
<sequence length="198" mass="22072">ADVFIFLYIKSLHIDRSAFTDNSKLNVESLIKNLKNMIMKKLSMLCITESFTSLSILSVSFSAALSQSSTLISVSDSLTSAISASITSNSAMFASAYTFITSSSSFKKILYKLNKSHFSVCILSFFLLIYRIIYYICVFTNENTDVILLYTHRCETFASVSEIILIKDDNTAETTLFCSQASLSTFSLFSVEKIVCIL</sequence>
<dbReference type="KEGG" id="bgh:BDBG_16622"/>
<reference evidence="3" key="1">
    <citation type="journal article" date="2015" name="PLoS Genet.">
        <title>The dynamic genome and transcriptome of the human fungal pathogen Blastomyces and close relative Emmonsia.</title>
        <authorList>
            <person name="Munoz J.F."/>
            <person name="Gauthier G.M."/>
            <person name="Desjardins C.A."/>
            <person name="Gallo J.E."/>
            <person name="Holder J."/>
            <person name="Sullivan T.D."/>
            <person name="Marty A.J."/>
            <person name="Carmen J.C."/>
            <person name="Chen Z."/>
            <person name="Ding L."/>
            <person name="Gujja S."/>
            <person name="Magrini V."/>
            <person name="Misas E."/>
            <person name="Mitreva M."/>
            <person name="Priest M."/>
            <person name="Saif S."/>
            <person name="Whiston E.A."/>
            <person name="Young S."/>
            <person name="Zeng Q."/>
            <person name="Goldman W.E."/>
            <person name="Mardis E.R."/>
            <person name="Taylor J.W."/>
            <person name="McEwen J.G."/>
            <person name="Clay O.K."/>
            <person name="Klein B.S."/>
            <person name="Cuomo C.A."/>
        </authorList>
    </citation>
    <scope>NUCLEOTIDE SEQUENCE [LARGE SCALE GENOMIC DNA]</scope>
    <source>
        <strain evidence="3">SLH14081</strain>
    </source>
</reference>
<dbReference type="Proteomes" id="UP000002038">
    <property type="component" value="Unassembled WGS sequence"/>
</dbReference>
<keyword evidence="1" id="KW-0472">Membrane</keyword>
<proteinExistence type="predicted"/>
<keyword evidence="1" id="KW-0812">Transmembrane</keyword>
<feature type="non-terminal residue" evidence="2">
    <location>
        <position position="198"/>
    </location>
</feature>
<evidence type="ECO:0000256" key="1">
    <source>
        <dbReference type="SAM" id="Phobius"/>
    </source>
</evidence>
<protein>
    <submittedName>
        <fullName evidence="2">Uncharacterized protein</fullName>
    </submittedName>
</protein>
<evidence type="ECO:0000313" key="2">
    <source>
        <dbReference type="EMBL" id="OAT06370.1"/>
    </source>
</evidence>
<dbReference type="EMBL" id="GG657450">
    <property type="protein sequence ID" value="OAT06370.1"/>
    <property type="molecule type" value="Genomic_DNA"/>
</dbReference>
<accession>A0A179UEV1</accession>
<name>A0A179UEV1_BLAGS</name>
<gene>
    <name evidence="2" type="ORF">BDBG_16622</name>
</gene>
<organism evidence="2 3">
    <name type="scientific">Blastomyces gilchristii (strain SLH14081)</name>
    <name type="common">Blastomyces dermatitidis</name>
    <dbReference type="NCBI Taxonomy" id="559298"/>
    <lineage>
        <taxon>Eukaryota</taxon>
        <taxon>Fungi</taxon>
        <taxon>Dikarya</taxon>
        <taxon>Ascomycota</taxon>
        <taxon>Pezizomycotina</taxon>
        <taxon>Eurotiomycetes</taxon>
        <taxon>Eurotiomycetidae</taxon>
        <taxon>Onygenales</taxon>
        <taxon>Ajellomycetaceae</taxon>
        <taxon>Blastomyces</taxon>
    </lineage>
</organism>
<feature type="transmembrane region" description="Helical" evidence="1">
    <location>
        <begin position="77"/>
        <end position="97"/>
    </location>
</feature>
<keyword evidence="1" id="KW-1133">Transmembrane helix</keyword>
<keyword evidence="3" id="KW-1185">Reference proteome</keyword>
<dbReference type="VEuPathDB" id="FungiDB:BDBG_16622"/>
<evidence type="ECO:0000313" key="3">
    <source>
        <dbReference type="Proteomes" id="UP000002038"/>
    </source>
</evidence>
<dbReference type="GeneID" id="42528682"/>